<evidence type="ECO:0000313" key="2">
    <source>
        <dbReference type="EMBL" id="HCA02235.1"/>
    </source>
</evidence>
<feature type="chain" id="PRO_5017811233" evidence="1">
    <location>
        <begin position="32"/>
        <end position="215"/>
    </location>
</feature>
<accession>A0A3D0KFV1</accession>
<organism evidence="2">
    <name type="scientific">Halomonas campaniensis</name>
    <dbReference type="NCBI Taxonomy" id="213554"/>
    <lineage>
        <taxon>Bacteria</taxon>
        <taxon>Pseudomonadati</taxon>
        <taxon>Pseudomonadota</taxon>
        <taxon>Gammaproteobacteria</taxon>
        <taxon>Oceanospirillales</taxon>
        <taxon>Halomonadaceae</taxon>
        <taxon>Halomonas</taxon>
    </lineage>
</organism>
<gene>
    <name evidence="2" type="ORF">DEO68_08655</name>
</gene>
<proteinExistence type="predicted"/>
<feature type="signal peptide" evidence="1">
    <location>
        <begin position="1"/>
        <end position="31"/>
    </location>
</feature>
<sequence>MKSNIILSTHRLKAVALASVLMLPAAQSVLADEVVEQIELGLELYQEQEYGAAITELEFAIEDMRKMMSGLIAQTFPDAPDGWTAHEASSGSAGGGAAAMFGAGGTSLERTYQQDDGDGQITASMMLDSPLIQSMGAMFNNPAMIAAQPNMERVRLGREAAVVKWEPERSRAEVTLLLDGRIMMQVKGENLESQDVAVDLMRDWDLAAVREQSAR</sequence>
<evidence type="ECO:0000256" key="1">
    <source>
        <dbReference type="SAM" id="SignalP"/>
    </source>
</evidence>
<keyword evidence="1" id="KW-0732">Signal</keyword>
<dbReference type="EMBL" id="DOTR01000044">
    <property type="protein sequence ID" value="HCA02235.1"/>
    <property type="molecule type" value="Genomic_DNA"/>
</dbReference>
<comment type="caution">
    <text evidence="2">The sequence shown here is derived from an EMBL/GenBank/DDBJ whole genome shotgun (WGS) entry which is preliminary data.</text>
</comment>
<name>A0A3D0KFV1_9GAMM</name>
<reference evidence="2" key="1">
    <citation type="journal article" date="2018" name="Nat. Biotechnol.">
        <title>A standardized bacterial taxonomy based on genome phylogeny substantially revises the tree of life.</title>
        <authorList>
            <person name="Parks D.H."/>
            <person name="Chuvochina M."/>
            <person name="Waite D.W."/>
            <person name="Rinke C."/>
            <person name="Skarshewski A."/>
            <person name="Chaumeil P.A."/>
            <person name="Hugenholtz P."/>
        </authorList>
    </citation>
    <scope>NUCLEOTIDE SEQUENCE [LARGE SCALE GENOMIC DNA]</scope>
    <source>
        <strain evidence="2">UBA11284</strain>
    </source>
</reference>
<protein>
    <submittedName>
        <fullName evidence="2">Uncharacterized protein</fullName>
    </submittedName>
</protein>
<dbReference type="AlphaFoldDB" id="A0A3D0KFV1"/>